<dbReference type="InterPro" id="IPR011705">
    <property type="entry name" value="BACK"/>
</dbReference>
<dbReference type="InterPro" id="IPR011333">
    <property type="entry name" value="SKP1/BTB/POZ_sf"/>
</dbReference>
<protein>
    <recommendedName>
        <fullName evidence="2">BTB domain-containing protein</fullName>
    </recommendedName>
</protein>
<evidence type="ECO:0000256" key="1">
    <source>
        <dbReference type="SAM" id="MobiDB-lite"/>
    </source>
</evidence>
<feature type="non-terminal residue" evidence="3">
    <location>
        <position position="1"/>
    </location>
</feature>
<organism evidence="3 4">
    <name type="scientific">Olpidium bornovanus</name>
    <dbReference type="NCBI Taxonomy" id="278681"/>
    <lineage>
        <taxon>Eukaryota</taxon>
        <taxon>Fungi</taxon>
        <taxon>Fungi incertae sedis</taxon>
        <taxon>Olpidiomycota</taxon>
        <taxon>Olpidiomycotina</taxon>
        <taxon>Olpidiomycetes</taxon>
        <taxon>Olpidiales</taxon>
        <taxon>Olpidiaceae</taxon>
        <taxon>Olpidium</taxon>
    </lineage>
</organism>
<dbReference type="EMBL" id="JAEFCI010011163">
    <property type="protein sequence ID" value="KAG5456784.1"/>
    <property type="molecule type" value="Genomic_DNA"/>
</dbReference>
<dbReference type="Gene3D" id="3.30.710.10">
    <property type="entry name" value="Potassium Channel Kv1.1, Chain A"/>
    <property type="match status" value="1"/>
</dbReference>
<accession>A0A8H7ZPB5</accession>
<feature type="region of interest" description="Disordered" evidence="1">
    <location>
        <begin position="1"/>
        <end position="21"/>
    </location>
</feature>
<comment type="caution">
    <text evidence="3">The sequence shown here is derived from an EMBL/GenBank/DDBJ whole genome shotgun (WGS) entry which is preliminary data.</text>
</comment>
<proteinExistence type="predicted"/>
<reference evidence="3 4" key="1">
    <citation type="journal article" name="Sci. Rep.">
        <title>Genome-scale phylogenetic analyses confirm Olpidium as the closest living zoosporic fungus to the non-flagellated, terrestrial fungi.</title>
        <authorList>
            <person name="Chang Y."/>
            <person name="Rochon D."/>
            <person name="Sekimoto S."/>
            <person name="Wang Y."/>
            <person name="Chovatia M."/>
            <person name="Sandor L."/>
            <person name="Salamov A."/>
            <person name="Grigoriev I.V."/>
            <person name="Stajich J.E."/>
            <person name="Spatafora J.W."/>
        </authorList>
    </citation>
    <scope>NUCLEOTIDE SEQUENCE [LARGE SCALE GENOMIC DNA]</scope>
    <source>
        <strain evidence="3">S191</strain>
    </source>
</reference>
<dbReference type="PANTHER" id="PTHR24413">
    <property type="entry name" value="SPECKLE-TYPE POZ PROTEIN"/>
    <property type="match status" value="1"/>
</dbReference>
<dbReference type="PROSITE" id="PS50097">
    <property type="entry name" value="BTB"/>
    <property type="match status" value="1"/>
</dbReference>
<dbReference type="CDD" id="cd14733">
    <property type="entry name" value="BACK"/>
    <property type="match status" value="1"/>
</dbReference>
<evidence type="ECO:0000259" key="2">
    <source>
        <dbReference type="PROSITE" id="PS50097"/>
    </source>
</evidence>
<dbReference type="OrthoDB" id="432528at2759"/>
<evidence type="ECO:0000313" key="3">
    <source>
        <dbReference type="EMBL" id="KAG5456784.1"/>
    </source>
</evidence>
<evidence type="ECO:0000313" key="4">
    <source>
        <dbReference type="Proteomes" id="UP000673691"/>
    </source>
</evidence>
<dbReference type="Pfam" id="PF07707">
    <property type="entry name" value="BACK"/>
    <property type="match status" value="1"/>
</dbReference>
<name>A0A8H7ZPB5_9FUNG</name>
<dbReference type="SUPFAM" id="SSF54695">
    <property type="entry name" value="POZ domain"/>
    <property type="match status" value="1"/>
</dbReference>
<dbReference type="InterPro" id="IPR000210">
    <property type="entry name" value="BTB/POZ_dom"/>
</dbReference>
<sequence>SEFADFNIQPGPEGADDGSPIPTHRLVLFSRWPHFRNLHSSGMTESRDGTLRIPEPRKVVLAFLSYIYTDCLMSPTGGGSCSKISVVSPSRESIASAPDPLTVSHLLVLGNMYLLPRLTALCAGYLHRNISVTHAARVFHAAHIVGDQGLKRRALRFMCSHFGPVSRTEAFWSLPPATLAEFYYCPDSRAAKPSGPVSALKERTSTWGQQLPRRTLKWRTWGDGEEALHLQTPL</sequence>
<gene>
    <name evidence="3" type="ORF">BJ554DRAFT_3371</name>
</gene>
<feature type="domain" description="BTB" evidence="2">
    <location>
        <begin position="4"/>
        <end position="76"/>
    </location>
</feature>
<dbReference type="AlphaFoldDB" id="A0A8H7ZPB5"/>
<keyword evidence="4" id="KW-1185">Reference proteome</keyword>
<dbReference type="Proteomes" id="UP000673691">
    <property type="component" value="Unassembled WGS sequence"/>
</dbReference>